<organism evidence="2 3">
    <name type="scientific">Myroides profundi</name>
    <dbReference type="NCBI Taxonomy" id="480520"/>
    <lineage>
        <taxon>Bacteria</taxon>
        <taxon>Pseudomonadati</taxon>
        <taxon>Bacteroidota</taxon>
        <taxon>Flavobacteriia</taxon>
        <taxon>Flavobacteriales</taxon>
        <taxon>Flavobacteriaceae</taxon>
        <taxon>Myroides</taxon>
    </lineage>
</organism>
<accession>A0AAJ5BCE2</accession>
<feature type="chain" id="PRO_5042558271" description="DUF4625 domain-containing protein" evidence="1">
    <location>
        <begin position="26"/>
        <end position="177"/>
    </location>
</feature>
<feature type="signal peptide" evidence="1">
    <location>
        <begin position="1"/>
        <end position="25"/>
    </location>
</feature>
<name>A0AAJ5BCE2_MYRPR</name>
<keyword evidence="1" id="KW-0732">Signal</keyword>
<protein>
    <recommendedName>
        <fullName evidence="4">DUF4625 domain-containing protein</fullName>
    </recommendedName>
</protein>
<evidence type="ECO:0000313" key="3">
    <source>
        <dbReference type="Proteomes" id="UP000183496"/>
    </source>
</evidence>
<gene>
    <name evidence="2" type="ORF">SAMN04488089_101205</name>
</gene>
<dbReference type="Proteomes" id="UP000183496">
    <property type="component" value="Unassembled WGS sequence"/>
</dbReference>
<sequence>MKTIIYIAFYSILSSLFLTSCTSGDDNVDTEPPVIILNAPVEGAKLEAGKDIHFDMDLTDNVALGTYNVDIHDNFDGHTHGKGVSIQSIEVRHDDHDHENDSRKAFKFNRTWDDIFGKKNDHVHQHDIVIDKDAKRGNYHFVVKVVDKAGNQSMVFRNIEIVDPGQGDSGHDHDHAH</sequence>
<reference evidence="2 3" key="1">
    <citation type="submission" date="2016-10" db="EMBL/GenBank/DDBJ databases">
        <authorList>
            <person name="Varghese N."/>
            <person name="Submissions S."/>
        </authorList>
    </citation>
    <scope>NUCLEOTIDE SEQUENCE [LARGE SCALE GENOMIC DNA]</scope>
    <source>
        <strain evidence="3">DSM 19823 / KCTC 23066 / CCTCC M 208030 / D25</strain>
    </source>
</reference>
<dbReference type="InterPro" id="IPR027829">
    <property type="entry name" value="DUF4625"/>
</dbReference>
<comment type="caution">
    <text evidence="2">The sequence shown here is derived from an EMBL/GenBank/DDBJ whole genome shotgun (WGS) entry which is preliminary data.</text>
</comment>
<proteinExistence type="predicted"/>
<dbReference type="RefSeq" id="WP_041888555.1">
    <property type="nucleotide sequence ID" value="NZ_CP010817.1"/>
</dbReference>
<dbReference type="KEGG" id="mpw:MPR_0287"/>
<keyword evidence="3" id="KW-1185">Reference proteome</keyword>
<dbReference type="Pfam" id="PF15418">
    <property type="entry name" value="DUF4625"/>
    <property type="match status" value="1"/>
</dbReference>
<dbReference type="EMBL" id="FOFY01000001">
    <property type="protein sequence ID" value="SEP96369.1"/>
    <property type="molecule type" value="Genomic_DNA"/>
</dbReference>
<dbReference type="PROSITE" id="PS51257">
    <property type="entry name" value="PROKAR_LIPOPROTEIN"/>
    <property type="match status" value="1"/>
</dbReference>
<evidence type="ECO:0000256" key="1">
    <source>
        <dbReference type="SAM" id="SignalP"/>
    </source>
</evidence>
<dbReference type="AlphaFoldDB" id="A0AAJ5BCE2"/>
<evidence type="ECO:0008006" key="4">
    <source>
        <dbReference type="Google" id="ProtNLM"/>
    </source>
</evidence>
<evidence type="ECO:0000313" key="2">
    <source>
        <dbReference type="EMBL" id="SEP96369.1"/>
    </source>
</evidence>